<gene>
    <name evidence="3" type="ORF">PCOAH_00045090</name>
</gene>
<feature type="compositionally biased region" description="Polar residues" evidence="2">
    <location>
        <begin position="1238"/>
        <end position="1265"/>
    </location>
</feature>
<sequence length="1381" mass="156401">MMEQIQSDELLNPRKERKIIRNIKSMSRTNSINYEGVNGEMKINLNSKVKMVKSCARKNYTHGGKVPTLNYATPTEEKNRQTSNDGRSKQSKGKTLLGKIKTCRAKRIKQRNQPNVKQSNEMNPPCVDAEERNSYVKGVDTNHGSLKNVRQLRVDLQFFLRNAQYLNEAFFKRDTLQSNRTKKEILKMGEQNVVTTEEDRPDCAGNSAKELVTNEQSAGKGEIGTKETQSSTHQQCSQSFTQTHEGTAEMAGKNPQNESSLSCYQIRHTTMKEATTDPPNKQNSLLMGEQKRSERKCRQRGKTRNRHTPSSDNDDNNIADVQHVRKRMKWDVYSERPLRINGEQMCKESTDSVNKGPLNSNTGSTGNQGIPENVPYDHVEDIIDRVNLNGTQLHTDQSSTNKGEPPKRKNCSIPTERAYNIKDIIDRNVLTNFIKCVNKQYMNGNRNEPNQTAVKDRNGKNDKGKLLPVCTPGCSTRGVTYGSKEVDHRGEDKNSEDKTDGHNFHVVQSVQSVRDGQCDEKKQQQGGNSNVHINPYDRPYSGEMEKLKKSPKSKDPSCNGENVFANCPTTCASAEKEISHMVNKNAQVKNKLIQLNSLKNEPPSHFRRGYNDDLVTHEKGNPSKEATVKTKEANKNDHMATEKLTPNLAFNKMYEDESSALIRKYQEILLQNVSKSPPHVDKKEFEKCKYCVLHILNQHRGEDGDSQNGNQNGNQSDNLLCKDGKCVDDGLKNEAKATAHTGATKAGIYQDIAHIGDLTKSFKGNYESLKNYLNNLNKKEKNVHDYLLNLYCYAYIRQCAVNKAKTADGNNPTVSKEEENKGKTIEGTLPNNMNNHYGKDKGDSVNSHSVKGINENANSEEKGKNSPPNLSNEGVKLSNSAPSNSRGYNGGKDFSANCNQRQVCSSVTKEDRKADQSTDQPTDQPADHKAEHVTGSNPLRVNEKPSVDAKNGEIRKILCRYYNYLKLKNYIIPYNMYNNSTGVTNKESSLSQGGAKDKHNNNNDESNDKSRHNNRNATIEEDLINISYNFITEHRGPNNNLTYDHFCNFHKKEFFKKRTNNMLNRTDEAATKKWDEPKLQYSDYNTRLMSSYTYDGHHSKNAYKKKNNGSHFYLFKYLIENLNREELQKLMLCQCCYVIKKIENKMTPLDVILDTQILFHDCNRYFKNQGWVDNNGISQEGAKLETHNLGKDSRSASRSNPGEGLHFNALHRNELAKLHNGVGTNGGKPPQNRRAAPTCSNPSEVSHHANSSSDQTNKGHTTSSRSSVHFYNFENHEVSMTSTTASMSWQGKAFANEKNKNEEKCNEKWKRKNDKGRNNHLAGKAEKENKEKVKRYQKARSNIDCSKFESALFRIASRKLRDLHSQGENIYTRGKRMPDTA</sequence>
<feature type="compositionally biased region" description="Polar residues" evidence="2">
    <location>
        <begin position="111"/>
        <end position="122"/>
    </location>
</feature>
<evidence type="ECO:0000313" key="3">
    <source>
        <dbReference type="EMBL" id="ANQ09622.1"/>
    </source>
</evidence>
<feature type="region of interest" description="Disordered" evidence="2">
    <location>
        <begin position="985"/>
        <end position="1016"/>
    </location>
</feature>
<evidence type="ECO:0000256" key="1">
    <source>
        <dbReference type="SAM" id="Coils"/>
    </source>
</evidence>
<feature type="region of interest" description="Disordered" evidence="2">
    <location>
        <begin position="62"/>
        <end position="94"/>
    </location>
</feature>
<feature type="compositionally biased region" description="Polar residues" evidence="2">
    <location>
        <begin position="896"/>
        <end position="907"/>
    </location>
</feature>
<feature type="coiled-coil region" evidence="1">
    <location>
        <begin position="571"/>
        <end position="601"/>
    </location>
</feature>
<dbReference type="KEGG" id="pcot:PCOAH_00045090"/>
<feature type="region of interest" description="Disordered" evidence="2">
    <location>
        <begin position="108"/>
        <end position="127"/>
    </location>
</feature>
<feature type="region of interest" description="Disordered" evidence="2">
    <location>
        <begin position="1310"/>
        <end position="1335"/>
    </location>
</feature>
<dbReference type="Proteomes" id="UP000092716">
    <property type="component" value="Chromosome 12"/>
</dbReference>
<evidence type="ECO:0000256" key="2">
    <source>
        <dbReference type="SAM" id="MobiDB-lite"/>
    </source>
</evidence>
<feature type="region of interest" description="Disordered" evidence="2">
    <location>
        <begin position="1219"/>
        <end position="1265"/>
    </location>
</feature>
<keyword evidence="1" id="KW-0175">Coiled coil</keyword>
<feature type="compositionally biased region" description="Basic and acidic residues" evidence="2">
    <location>
        <begin position="543"/>
        <end position="555"/>
    </location>
</feature>
<dbReference type="VEuPathDB" id="PlasmoDB:PCOAH_00045090"/>
<feature type="compositionally biased region" description="Basic residues" evidence="2">
    <location>
        <begin position="293"/>
        <end position="307"/>
    </location>
</feature>
<evidence type="ECO:0000313" key="4">
    <source>
        <dbReference type="Proteomes" id="UP000092716"/>
    </source>
</evidence>
<feature type="region of interest" description="Disordered" evidence="2">
    <location>
        <begin position="442"/>
        <end position="467"/>
    </location>
</feature>
<protein>
    <submittedName>
        <fullName evidence="3">Uncharacterized protein</fullName>
    </submittedName>
</protein>
<feature type="region of interest" description="Disordered" evidence="2">
    <location>
        <begin position="196"/>
        <end position="259"/>
    </location>
</feature>
<organism evidence="3 4">
    <name type="scientific">Plasmodium coatneyi</name>
    <dbReference type="NCBI Taxonomy" id="208452"/>
    <lineage>
        <taxon>Eukaryota</taxon>
        <taxon>Sar</taxon>
        <taxon>Alveolata</taxon>
        <taxon>Apicomplexa</taxon>
        <taxon>Aconoidasida</taxon>
        <taxon>Haemosporida</taxon>
        <taxon>Plasmodiidae</taxon>
        <taxon>Plasmodium</taxon>
    </lineage>
</organism>
<feature type="region of interest" description="Disordered" evidence="2">
    <location>
        <begin position="346"/>
        <end position="370"/>
    </location>
</feature>
<name>A0A1B1E3P4_9APIC</name>
<feature type="region of interest" description="Disordered" evidence="2">
    <location>
        <begin position="393"/>
        <end position="412"/>
    </location>
</feature>
<feature type="compositionally biased region" description="Low complexity" evidence="2">
    <location>
        <begin position="228"/>
        <end position="243"/>
    </location>
</feature>
<feature type="compositionally biased region" description="Basic and acidic residues" evidence="2">
    <location>
        <begin position="454"/>
        <end position="465"/>
    </location>
</feature>
<feature type="compositionally biased region" description="Polar residues" evidence="2">
    <location>
        <begin position="393"/>
        <end position="402"/>
    </location>
</feature>
<feature type="region of interest" description="Disordered" evidence="2">
    <location>
        <begin position="1184"/>
        <end position="1206"/>
    </location>
</feature>
<feature type="region of interest" description="Disordered" evidence="2">
    <location>
        <begin position="806"/>
        <end position="946"/>
    </location>
</feature>
<feature type="region of interest" description="Disordered" evidence="2">
    <location>
        <begin position="271"/>
        <end position="320"/>
    </location>
</feature>
<feature type="compositionally biased region" description="Polar residues" evidence="2">
    <location>
        <begin position="351"/>
        <end position="370"/>
    </location>
</feature>
<feature type="compositionally biased region" description="Basic and acidic residues" evidence="2">
    <location>
        <begin position="815"/>
        <end position="824"/>
    </location>
</feature>
<feature type="compositionally biased region" description="Basic and acidic residues" evidence="2">
    <location>
        <begin position="995"/>
        <end position="1011"/>
    </location>
</feature>
<dbReference type="RefSeq" id="XP_019916317.1">
    <property type="nucleotide sequence ID" value="XM_020061293.1"/>
</dbReference>
<feature type="region of interest" description="Disordered" evidence="2">
    <location>
        <begin position="480"/>
        <end position="559"/>
    </location>
</feature>
<dbReference type="GeneID" id="30911240"/>
<feature type="compositionally biased region" description="Polar residues" evidence="2">
    <location>
        <begin position="866"/>
        <end position="887"/>
    </location>
</feature>
<feature type="compositionally biased region" description="Polar residues" evidence="2">
    <location>
        <begin position="442"/>
        <end position="453"/>
    </location>
</feature>
<feature type="compositionally biased region" description="Basic and acidic residues" evidence="2">
    <location>
        <begin position="484"/>
        <end position="503"/>
    </location>
</feature>
<feature type="compositionally biased region" description="Basic and acidic residues" evidence="2">
    <location>
        <begin position="1184"/>
        <end position="1195"/>
    </location>
</feature>
<reference evidence="4" key="1">
    <citation type="submission" date="2016-06" db="EMBL/GenBank/DDBJ databases">
        <title>First high quality genome sequence of Plasmodium coatneyi using continuous long reads from single molecule, real-time sequencing.</title>
        <authorList>
            <person name="Chien J.-T."/>
            <person name="Pakala S.B."/>
            <person name="Geraldo J.A."/>
            <person name="Lapp S.A."/>
            <person name="Barnwell J.W."/>
            <person name="Kissinger J.C."/>
            <person name="Galinski M.R."/>
            <person name="Humphrey J.C."/>
        </authorList>
    </citation>
    <scope>NUCLEOTIDE SEQUENCE [LARGE SCALE GENOMIC DNA]</scope>
    <source>
        <strain evidence="4">Hackeri</strain>
    </source>
</reference>
<dbReference type="EMBL" id="CP016250">
    <property type="protein sequence ID" value="ANQ09622.1"/>
    <property type="molecule type" value="Genomic_DNA"/>
</dbReference>
<accession>A0A1B1E3P4</accession>
<proteinExistence type="predicted"/>
<keyword evidence="4" id="KW-1185">Reference proteome</keyword>
<dbReference type="OrthoDB" id="387374at2759"/>